<keyword evidence="2" id="KW-1185">Reference proteome</keyword>
<dbReference type="AlphaFoldDB" id="A0A1M4VKZ7"/>
<sequence length="40" mass="5078">MVGKAKLDKLRFFCYLYRVFYFRKYPAKLQKDIIYLFVEY</sequence>
<dbReference type="EMBL" id="FQVD01000005">
    <property type="protein sequence ID" value="SHE69540.1"/>
    <property type="molecule type" value="Genomic_DNA"/>
</dbReference>
<gene>
    <name evidence="1" type="ORF">SAMN05444349_10528</name>
</gene>
<evidence type="ECO:0000313" key="1">
    <source>
        <dbReference type="EMBL" id="SHE69540.1"/>
    </source>
</evidence>
<accession>A0A1M4VKZ7</accession>
<protein>
    <submittedName>
        <fullName evidence="1">Uncharacterized protein</fullName>
    </submittedName>
</protein>
<dbReference type="STRING" id="871325.SAMN05444349_10528"/>
<organism evidence="1 2">
    <name type="scientific">Bacteroides faecichinchillae</name>
    <dbReference type="NCBI Taxonomy" id="871325"/>
    <lineage>
        <taxon>Bacteria</taxon>
        <taxon>Pseudomonadati</taxon>
        <taxon>Bacteroidota</taxon>
        <taxon>Bacteroidia</taxon>
        <taxon>Bacteroidales</taxon>
        <taxon>Bacteroidaceae</taxon>
        <taxon>Bacteroides</taxon>
    </lineage>
</organism>
<proteinExistence type="predicted"/>
<dbReference type="Proteomes" id="UP000184436">
    <property type="component" value="Unassembled WGS sequence"/>
</dbReference>
<reference evidence="1 2" key="1">
    <citation type="submission" date="2016-11" db="EMBL/GenBank/DDBJ databases">
        <authorList>
            <person name="Jaros S."/>
            <person name="Januszkiewicz K."/>
            <person name="Wedrychowicz H."/>
        </authorList>
    </citation>
    <scope>NUCLEOTIDE SEQUENCE [LARGE SCALE GENOMIC DNA]</scope>
    <source>
        <strain evidence="1 2">DSM 26883</strain>
    </source>
</reference>
<evidence type="ECO:0000313" key="2">
    <source>
        <dbReference type="Proteomes" id="UP000184436"/>
    </source>
</evidence>
<name>A0A1M4VKZ7_9BACE</name>